<comment type="caution">
    <text evidence="1">The sequence shown here is derived from an EMBL/GenBank/DDBJ whole genome shotgun (WGS) entry which is preliminary data.</text>
</comment>
<sequence length="88" mass="9942">MKVKTRTEQVDLWPSFSGWQTWTYSVTQYRDCGGMWPQATLSCKTGNCLRAAQNPVAARIRPAGRMLPTPGLKAVENTIYVDNCIYIE</sequence>
<proteinExistence type="predicted"/>
<gene>
    <name evidence="1" type="ORF">CVLEPA_LOCUS4329</name>
</gene>
<evidence type="ECO:0000313" key="2">
    <source>
        <dbReference type="Proteomes" id="UP001642483"/>
    </source>
</evidence>
<dbReference type="EMBL" id="CAWYQH010000013">
    <property type="protein sequence ID" value="CAK8674648.1"/>
    <property type="molecule type" value="Genomic_DNA"/>
</dbReference>
<evidence type="ECO:0000313" key="1">
    <source>
        <dbReference type="EMBL" id="CAK8674648.1"/>
    </source>
</evidence>
<reference evidence="1 2" key="1">
    <citation type="submission" date="2024-02" db="EMBL/GenBank/DDBJ databases">
        <authorList>
            <person name="Daric V."/>
            <person name="Darras S."/>
        </authorList>
    </citation>
    <scope>NUCLEOTIDE SEQUENCE [LARGE SCALE GENOMIC DNA]</scope>
</reference>
<keyword evidence="2" id="KW-1185">Reference proteome</keyword>
<dbReference type="Proteomes" id="UP001642483">
    <property type="component" value="Unassembled WGS sequence"/>
</dbReference>
<protein>
    <submittedName>
        <fullName evidence="1">Uncharacterized protein</fullName>
    </submittedName>
</protein>
<accession>A0ABP0F4L1</accession>
<organism evidence="1 2">
    <name type="scientific">Clavelina lepadiformis</name>
    <name type="common">Light-bulb sea squirt</name>
    <name type="synonym">Ascidia lepadiformis</name>
    <dbReference type="NCBI Taxonomy" id="159417"/>
    <lineage>
        <taxon>Eukaryota</taxon>
        <taxon>Metazoa</taxon>
        <taxon>Chordata</taxon>
        <taxon>Tunicata</taxon>
        <taxon>Ascidiacea</taxon>
        <taxon>Aplousobranchia</taxon>
        <taxon>Clavelinidae</taxon>
        <taxon>Clavelina</taxon>
    </lineage>
</organism>
<name>A0ABP0F4L1_CLALP</name>